<gene>
    <name evidence="3" type="ORF">ENS56_06340</name>
</gene>
<dbReference type="Pfam" id="PF18962">
    <property type="entry name" value="Por_Secre_tail"/>
    <property type="match status" value="1"/>
</dbReference>
<dbReference type="EMBL" id="DSVI01000007">
    <property type="protein sequence ID" value="HGT47634.1"/>
    <property type="molecule type" value="Genomic_DNA"/>
</dbReference>
<reference evidence="3" key="1">
    <citation type="journal article" date="2020" name="mSystems">
        <title>Genome- and Community-Level Interaction Insights into Carbon Utilization and Element Cycling Functions of Hydrothermarchaeota in Hydrothermal Sediment.</title>
        <authorList>
            <person name="Zhou Z."/>
            <person name="Liu Y."/>
            <person name="Xu W."/>
            <person name="Pan J."/>
            <person name="Luo Z.H."/>
            <person name="Li M."/>
        </authorList>
    </citation>
    <scope>NUCLEOTIDE SEQUENCE [LARGE SCALE GENOMIC DNA]</scope>
    <source>
        <strain evidence="3">SpSt-500</strain>
    </source>
</reference>
<dbReference type="InterPro" id="IPR026444">
    <property type="entry name" value="Secre_tail"/>
</dbReference>
<sequence>MKNRLTILIVFILSLNLSQIIYSQSQPKAWYVYKNATGLNNGTSWQNAWTSFSAINWNSMQDWDTLYISGGQDSIIYNESISVGRSKITITKGVSSGHNGKVIIESPTVGSGVAFTIQNKSYVTVNNLNIRNWGNAFYLMRPTQNIYIKNNNVLAAGGFLTTNSSNDTIPDHQNIWIINNRFETVTNTTNQCEFSFYETKNVYVIGNIIINRNNNPNPHDDFAQGNRGTNHYFINNFFMFAENVTKETNANGLSGISNHGGDWVAINNIFSKNDRQINGNINHFWRPQSNPTSYFRNWAKVVIIGNVSIMWTGRHFVVDYDSAAIIKNNLFWRPGPFYQGETGLYDFIRPDLSDNNPQHPNDYYLIQNNGFFNKYPNTNMNYLGGNTPPALHPSNIFIQHSVNGDPKLAGWYPNTENPLHYQLDNNSPCIDAGQTISGLTIHPDNDPAALNYLGSGKNLVQYFVERDFNGNLRTGTWDIGAFEFGGSQVIQDNDPPEVVSAQIIDSVTVRVVFSEPLEQSSANNPNNYVIDNGVNVNSVQFSGVVATLNTSIHSPGFYNVIVSNVTDTAGNTISAQQNSASYGYNPNPLPELLKFVPGRSNASAVADTAYIPEKTFDGKLYNSGDPTSRWIAQYLPQWVSYDLGNVIMLNKTRIQFYNWQNGRIYNYTIQVSTDSVNWTDVRFNIPSQLAEWTVETFEPTPARFVKIIVLSNNQSDWANVWEVEFYGQLMVSNDDETKNIPTNFVLNQNYPNPFNPSTTISWQSPVSGRHTIKLFDMLGREIETIVDDYFEAGKHSTLYIVNSALPSGVYFYQLRIGDPSTSSGSLSGSGFSTNSGGGQSFVETKKMILLK</sequence>
<feature type="domain" description="F5/8 type C" evidence="2">
    <location>
        <begin position="587"/>
        <end position="728"/>
    </location>
</feature>
<name>A0A832G127_9BACT</name>
<evidence type="ECO:0000259" key="2">
    <source>
        <dbReference type="PROSITE" id="PS50022"/>
    </source>
</evidence>
<organism evidence="3">
    <name type="scientific">Ignavibacterium album</name>
    <dbReference type="NCBI Taxonomy" id="591197"/>
    <lineage>
        <taxon>Bacteria</taxon>
        <taxon>Pseudomonadati</taxon>
        <taxon>Ignavibacteriota</taxon>
        <taxon>Ignavibacteria</taxon>
        <taxon>Ignavibacteriales</taxon>
        <taxon>Ignavibacteriaceae</taxon>
        <taxon>Ignavibacterium</taxon>
    </lineage>
</organism>
<dbReference type="InterPro" id="IPR012334">
    <property type="entry name" value="Pectin_lyas_fold"/>
</dbReference>
<keyword evidence="1" id="KW-0732">Signal</keyword>
<dbReference type="InterPro" id="IPR011050">
    <property type="entry name" value="Pectin_lyase_fold/virulence"/>
</dbReference>
<evidence type="ECO:0000313" key="3">
    <source>
        <dbReference type="EMBL" id="HGT47634.1"/>
    </source>
</evidence>
<dbReference type="InterPro" id="IPR014755">
    <property type="entry name" value="Cu-Rt/internalin_Ig-like"/>
</dbReference>
<proteinExistence type="predicted"/>
<dbReference type="SUPFAM" id="SSF49785">
    <property type="entry name" value="Galactose-binding domain-like"/>
    <property type="match status" value="1"/>
</dbReference>
<dbReference type="NCBIfam" id="TIGR04183">
    <property type="entry name" value="Por_Secre_tail"/>
    <property type="match status" value="1"/>
</dbReference>
<accession>A0A832G127</accession>
<dbReference type="Pfam" id="PF00754">
    <property type="entry name" value="F5_F8_type_C"/>
    <property type="match status" value="1"/>
</dbReference>
<dbReference type="InterPro" id="IPR008979">
    <property type="entry name" value="Galactose-bd-like_sf"/>
</dbReference>
<dbReference type="PROSITE" id="PS50022">
    <property type="entry name" value="FA58C_3"/>
    <property type="match status" value="1"/>
</dbReference>
<dbReference type="SUPFAM" id="SSF51126">
    <property type="entry name" value="Pectin lyase-like"/>
    <property type="match status" value="1"/>
</dbReference>
<comment type="caution">
    <text evidence="3">The sequence shown here is derived from an EMBL/GenBank/DDBJ whole genome shotgun (WGS) entry which is preliminary data.</text>
</comment>
<dbReference type="Gene3D" id="2.60.120.260">
    <property type="entry name" value="Galactose-binding domain-like"/>
    <property type="match status" value="1"/>
</dbReference>
<evidence type="ECO:0000256" key="1">
    <source>
        <dbReference type="ARBA" id="ARBA00022729"/>
    </source>
</evidence>
<dbReference type="AlphaFoldDB" id="A0A832G127"/>
<protein>
    <submittedName>
        <fullName evidence="3">T9SS type A sorting domain-containing protein</fullName>
    </submittedName>
</protein>
<dbReference type="Gene3D" id="2.160.20.10">
    <property type="entry name" value="Single-stranded right-handed beta-helix, Pectin lyase-like"/>
    <property type="match status" value="1"/>
</dbReference>
<dbReference type="InterPro" id="IPR000421">
    <property type="entry name" value="FA58C"/>
</dbReference>
<dbReference type="Gene3D" id="2.60.40.1220">
    <property type="match status" value="1"/>
</dbReference>